<reference evidence="3 4" key="1">
    <citation type="submission" date="2014-02" db="EMBL/GenBank/DDBJ databases">
        <title>The genome sequence of Colletotrichum simmondsii CBS122122.</title>
        <authorList>
            <person name="Baroncelli R."/>
            <person name="Thon M.R."/>
        </authorList>
    </citation>
    <scope>NUCLEOTIDE SEQUENCE [LARGE SCALE GENOMIC DNA]</scope>
    <source>
        <strain evidence="3 4">CBS122122</strain>
    </source>
</reference>
<organism evidence="3 4">
    <name type="scientific">Colletotrichum simmondsii</name>
    <dbReference type="NCBI Taxonomy" id="703756"/>
    <lineage>
        <taxon>Eukaryota</taxon>
        <taxon>Fungi</taxon>
        <taxon>Dikarya</taxon>
        <taxon>Ascomycota</taxon>
        <taxon>Pezizomycotina</taxon>
        <taxon>Sordariomycetes</taxon>
        <taxon>Hypocreomycetidae</taxon>
        <taxon>Glomerellales</taxon>
        <taxon>Glomerellaceae</taxon>
        <taxon>Colletotrichum</taxon>
        <taxon>Colletotrichum acutatum species complex</taxon>
    </lineage>
</organism>
<dbReference type="Pfam" id="PF25486">
    <property type="entry name" value="DUF7909"/>
    <property type="match status" value="1"/>
</dbReference>
<dbReference type="Proteomes" id="UP000070328">
    <property type="component" value="Unassembled WGS sequence"/>
</dbReference>
<accession>A0A135S2H9</accession>
<evidence type="ECO:0000313" key="3">
    <source>
        <dbReference type="EMBL" id="KXH30126.1"/>
    </source>
</evidence>
<feature type="domain" description="DUF7909" evidence="2">
    <location>
        <begin position="20"/>
        <end position="166"/>
    </location>
</feature>
<feature type="chain" id="PRO_5007801659" description="DUF7909 domain-containing protein" evidence="1">
    <location>
        <begin position="19"/>
        <end position="218"/>
    </location>
</feature>
<protein>
    <recommendedName>
        <fullName evidence="2">DUF7909 domain-containing protein</fullName>
    </recommendedName>
</protein>
<keyword evidence="4" id="KW-1185">Reference proteome</keyword>
<name>A0A135S2H9_9PEZI</name>
<dbReference type="EMBL" id="JFBX01000728">
    <property type="protein sequence ID" value="KXH30126.1"/>
    <property type="molecule type" value="Genomic_DNA"/>
</dbReference>
<proteinExistence type="predicted"/>
<feature type="signal peptide" evidence="1">
    <location>
        <begin position="1"/>
        <end position="18"/>
    </location>
</feature>
<keyword evidence="1" id="KW-0732">Signal</keyword>
<evidence type="ECO:0000313" key="4">
    <source>
        <dbReference type="Proteomes" id="UP000070328"/>
    </source>
</evidence>
<dbReference type="AlphaFoldDB" id="A0A135S2H9"/>
<evidence type="ECO:0000259" key="2">
    <source>
        <dbReference type="Pfam" id="PF25486"/>
    </source>
</evidence>
<gene>
    <name evidence="3" type="ORF">CSIM01_00840</name>
</gene>
<comment type="caution">
    <text evidence="3">The sequence shown here is derived from an EMBL/GenBank/DDBJ whole genome shotgun (WGS) entry which is preliminary data.</text>
</comment>
<sequence length="218" mass="23316">MLGSILKTVLSAAAVVSACTPPTEPLSNNITEGFGIQVQNASVPIIHNRYINLWSAGGGDQHLYLSPAGDSAFNLTLVNGVLSRGIIHAVINGEYTADDNTTKMFMTERGDPKAFFQPVYGCNPDTDAVQVELDFVSRAAVPGGFICFRSASGERHEARYSPPGNTGELLPSHPSIYDSLHTKPFSIISKLSEDLNPVIRADRPCYEVTLAVVPAPTA</sequence>
<dbReference type="InterPro" id="IPR057231">
    <property type="entry name" value="DUF7909"/>
</dbReference>
<dbReference type="PROSITE" id="PS51257">
    <property type="entry name" value="PROKAR_LIPOPROTEIN"/>
    <property type="match status" value="1"/>
</dbReference>
<dbReference type="OrthoDB" id="5985073at2759"/>
<evidence type="ECO:0000256" key="1">
    <source>
        <dbReference type="SAM" id="SignalP"/>
    </source>
</evidence>